<evidence type="ECO:0000259" key="6">
    <source>
        <dbReference type="PROSITE" id="PS51186"/>
    </source>
</evidence>
<keyword evidence="2" id="KW-0863">Zinc-finger</keyword>
<protein>
    <recommendedName>
        <fullName evidence="6">N-acetyltransferase domain-containing protein</fullName>
    </recommendedName>
</protein>
<keyword evidence="8" id="KW-1185">Reference proteome</keyword>
<dbReference type="SUPFAM" id="SSF55729">
    <property type="entry name" value="Acyl-CoA N-acyltransferases (Nat)"/>
    <property type="match status" value="1"/>
</dbReference>
<dbReference type="InterPro" id="IPR019786">
    <property type="entry name" value="Zinc_finger_PHD-type_CS"/>
</dbReference>
<dbReference type="Gene3D" id="3.40.630.30">
    <property type="match status" value="1"/>
</dbReference>
<feature type="domain" description="N-acetyltransferase" evidence="6">
    <location>
        <begin position="1102"/>
        <end position="1241"/>
    </location>
</feature>
<evidence type="ECO:0000256" key="5">
    <source>
        <dbReference type="SAM" id="MobiDB-lite"/>
    </source>
</evidence>
<dbReference type="AlphaFoldDB" id="A0A1Y1WVF9"/>
<accession>A0A1Y1WVF9</accession>
<keyword evidence="4" id="KW-0175">Coiled coil</keyword>
<gene>
    <name evidence="7" type="ORF">BCR32DRAFT_295708</name>
</gene>
<dbReference type="Pfam" id="PF13508">
    <property type="entry name" value="Acetyltransf_7"/>
    <property type="match status" value="1"/>
</dbReference>
<keyword evidence="1" id="KW-0479">Metal-binding</keyword>
<comment type="caution">
    <text evidence="7">The sequence shown here is derived from an EMBL/GenBank/DDBJ whole genome shotgun (WGS) entry which is preliminary data.</text>
</comment>
<dbReference type="GO" id="GO:0016747">
    <property type="term" value="F:acyltransferase activity, transferring groups other than amino-acyl groups"/>
    <property type="evidence" value="ECO:0007669"/>
    <property type="project" value="InterPro"/>
</dbReference>
<feature type="region of interest" description="Disordered" evidence="5">
    <location>
        <begin position="920"/>
        <end position="940"/>
    </location>
</feature>
<dbReference type="SUPFAM" id="SSF57903">
    <property type="entry name" value="FYVE/PHD zinc finger"/>
    <property type="match status" value="1"/>
</dbReference>
<evidence type="ECO:0000256" key="4">
    <source>
        <dbReference type="SAM" id="Coils"/>
    </source>
</evidence>
<dbReference type="EMBL" id="MCFG01000255">
    <property type="protein sequence ID" value="ORX77288.1"/>
    <property type="molecule type" value="Genomic_DNA"/>
</dbReference>
<dbReference type="InterPro" id="IPR001965">
    <property type="entry name" value="Znf_PHD"/>
</dbReference>
<organism evidence="7 8">
    <name type="scientific">Anaeromyces robustus</name>
    <dbReference type="NCBI Taxonomy" id="1754192"/>
    <lineage>
        <taxon>Eukaryota</taxon>
        <taxon>Fungi</taxon>
        <taxon>Fungi incertae sedis</taxon>
        <taxon>Chytridiomycota</taxon>
        <taxon>Chytridiomycota incertae sedis</taxon>
        <taxon>Neocallimastigomycetes</taxon>
        <taxon>Neocallimastigales</taxon>
        <taxon>Neocallimastigaceae</taxon>
        <taxon>Anaeromyces</taxon>
    </lineage>
</organism>
<dbReference type="SMART" id="SM00249">
    <property type="entry name" value="PHD"/>
    <property type="match status" value="1"/>
</dbReference>
<dbReference type="PROSITE" id="PS51186">
    <property type="entry name" value="GNAT"/>
    <property type="match status" value="1"/>
</dbReference>
<evidence type="ECO:0000256" key="2">
    <source>
        <dbReference type="ARBA" id="ARBA00022771"/>
    </source>
</evidence>
<feature type="coiled-coil region" evidence="4">
    <location>
        <begin position="542"/>
        <end position="637"/>
    </location>
</feature>
<feature type="region of interest" description="Disordered" evidence="5">
    <location>
        <begin position="854"/>
        <end position="907"/>
    </location>
</feature>
<feature type="region of interest" description="Disordered" evidence="5">
    <location>
        <begin position="789"/>
        <end position="812"/>
    </location>
</feature>
<dbReference type="InterPro" id="IPR011011">
    <property type="entry name" value="Znf_FYVE_PHD"/>
</dbReference>
<evidence type="ECO:0000313" key="8">
    <source>
        <dbReference type="Proteomes" id="UP000193944"/>
    </source>
</evidence>
<dbReference type="CDD" id="cd04301">
    <property type="entry name" value="NAT_SF"/>
    <property type="match status" value="1"/>
</dbReference>
<feature type="compositionally biased region" description="Basic residues" evidence="5">
    <location>
        <begin position="885"/>
        <end position="898"/>
    </location>
</feature>
<keyword evidence="3" id="KW-0862">Zinc</keyword>
<sequence>MSDSCIYFIQFPYNINELTWNETHTRNEENIYCYCGKNITENESYIKCQECRQIFHSSCVKVLKYPQLIGDIFYIFKCSVCSKGKEIYKRTELNWINCIQLVIYNIIKQKNEISNNEHNKNRYCQFQEDIYTFINNNWEYFYPNKTRPFNLKDIIQNVLVSNPNIFSLKKDEFQNIEWWSLKSFEIPKFDKIDESKIIKEDFQINTNEKETKPSLDKKRNSTDIEDKNNKEFIPYIVKKQKLISNDNEIGNNNNKNNSSNINNNISKSIVEDQSSNSTFTISSSELTNLSEIETFLSNNSDYEDTELINKECIKETEEIKNNSSGINKSVEIITITNENDKDENNYNNKEKTTKIIIKDEESTETISNKKAFESITNGQNTEILEKNKKIAQIIVKESKKIKTEDNKEIITSKTINNFQSIENKSKQDSIIEKETEKDNEKLKSKNEMKNNIKQEILDINSNILKSEHLKINIKDLSKDIILNEELDNKKNNASEINEIENINTNIIKEDPLNIKNNKNKDEINNVNSDNNIVVTDRNDNILKSTQENININKKLNENLKANINKKLDENININIKLNETIKINEQKEKNINLDENINENINEKSNENINEKINENINEKMNENIDINKKLNENNNKSINIPDNENNLYYDNNNIIDYSYNNRNVNKNDYNVNSNNMDNFNLKMGDKIINDTNYKKIDNLLNNISNQEKENKKISEVTQLITTKNNQKINEVYSLSNDIYQAEIFNNNNNNDFTLKNEINNQIYYKLQKQRIENIEKKENYNNIDKKLKEKSHSPKNIKTEVLPNHNKINSNDDNILYKNIYNDNDDQISFSDINSSNISLELDEKTNNYFNNNLESGTDFSESSNFSNNNSNNNNNNKEISHPIHGRKGKQPRKGKGKGLYSGSKSIISKNNSDFKEYQSDYESISDDDSSNDDISKNKIPKAKNIPIMTLEKEYSIMKQIKVHINSSKDARRLYRKLQLRKIKRAGKNSIFNIDNLMKNYLSSKIELTPINKIKFKRNNIVSIKKTPYKNSFKSRLYGKSLDLNHTLDIPVISKYTGIKLMPYIYRNYDIKPPKLKLLEDIITYYNRNNPKWQRPKSAPIDFVHLQKEHIDSVNDMLCHAFWPGINISEQLMFPDFSIIAMYKRLIIGCAFITPEAYITYIYVRPDWGNSGIGKFMLYYLIQSCIGKDITLHVSANNKAMLMYQKFGFKAEEFNMNFYEKYLPPDSIECKNAFLLRLRR</sequence>
<reference evidence="7 8" key="2">
    <citation type="submission" date="2016-08" db="EMBL/GenBank/DDBJ databases">
        <title>Pervasive Adenine N6-methylation of Active Genes in Fungi.</title>
        <authorList>
            <consortium name="DOE Joint Genome Institute"/>
            <person name="Mondo S.J."/>
            <person name="Dannebaum R.O."/>
            <person name="Kuo R.C."/>
            <person name="Labutti K."/>
            <person name="Haridas S."/>
            <person name="Kuo A."/>
            <person name="Salamov A."/>
            <person name="Ahrendt S.R."/>
            <person name="Lipzen A."/>
            <person name="Sullivan W."/>
            <person name="Andreopoulos W.B."/>
            <person name="Clum A."/>
            <person name="Lindquist E."/>
            <person name="Daum C."/>
            <person name="Ramamoorthy G.K."/>
            <person name="Gryganskyi A."/>
            <person name="Culley D."/>
            <person name="Magnuson J.K."/>
            <person name="James T.Y."/>
            <person name="O'Malley M.A."/>
            <person name="Stajich J.E."/>
            <person name="Spatafora J.W."/>
            <person name="Visel A."/>
            <person name="Grigoriev I.V."/>
        </authorList>
    </citation>
    <scope>NUCLEOTIDE SEQUENCE [LARGE SCALE GENOMIC DNA]</scope>
    <source>
        <strain evidence="7 8">S4</strain>
    </source>
</reference>
<dbReference type="Proteomes" id="UP000193944">
    <property type="component" value="Unassembled WGS sequence"/>
</dbReference>
<dbReference type="InterPro" id="IPR016181">
    <property type="entry name" value="Acyl_CoA_acyltransferase"/>
</dbReference>
<evidence type="ECO:0000256" key="1">
    <source>
        <dbReference type="ARBA" id="ARBA00022723"/>
    </source>
</evidence>
<dbReference type="STRING" id="1754192.A0A1Y1WVF9"/>
<dbReference type="Gene3D" id="3.90.980.20">
    <property type="match status" value="1"/>
</dbReference>
<feature type="compositionally biased region" description="Low complexity" evidence="5">
    <location>
        <begin position="864"/>
        <end position="878"/>
    </location>
</feature>
<proteinExistence type="predicted"/>
<dbReference type="GO" id="GO:0008270">
    <property type="term" value="F:zinc ion binding"/>
    <property type="evidence" value="ECO:0007669"/>
    <property type="project" value="UniProtKB-KW"/>
</dbReference>
<dbReference type="FunFam" id="3.40.630.30:FF:000013">
    <property type="entry name" value="cysteine-rich protein 2-binding protein-like"/>
    <property type="match status" value="1"/>
</dbReference>
<dbReference type="OrthoDB" id="4080456at2759"/>
<dbReference type="PROSITE" id="PS01359">
    <property type="entry name" value="ZF_PHD_1"/>
    <property type="match status" value="1"/>
</dbReference>
<dbReference type="InterPro" id="IPR000182">
    <property type="entry name" value="GNAT_dom"/>
</dbReference>
<feature type="compositionally biased region" description="Polar residues" evidence="5">
    <location>
        <begin position="854"/>
        <end position="863"/>
    </location>
</feature>
<evidence type="ECO:0000313" key="7">
    <source>
        <dbReference type="EMBL" id="ORX77288.1"/>
    </source>
</evidence>
<name>A0A1Y1WVF9_9FUNG</name>
<evidence type="ECO:0000256" key="3">
    <source>
        <dbReference type="ARBA" id="ARBA00022833"/>
    </source>
</evidence>
<reference evidence="7 8" key="1">
    <citation type="submission" date="2016-08" db="EMBL/GenBank/DDBJ databases">
        <title>A Parts List for Fungal Cellulosomes Revealed by Comparative Genomics.</title>
        <authorList>
            <consortium name="DOE Joint Genome Institute"/>
            <person name="Haitjema C.H."/>
            <person name="Gilmore S.P."/>
            <person name="Henske J.K."/>
            <person name="Solomon K.V."/>
            <person name="De Groot R."/>
            <person name="Kuo A."/>
            <person name="Mondo S.J."/>
            <person name="Salamov A.A."/>
            <person name="Labutti K."/>
            <person name="Zhao Z."/>
            <person name="Chiniquy J."/>
            <person name="Barry K."/>
            <person name="Brewer H.M."/>
            <person name="Purvine S.O."/>
            <person name="Wright A.T."/>
            <person name="Boxma B."/>
            <person name="Van Alen T."/>
            <person name="Hackstein J.H."/>
            <person name="Baker S.E."/>
            <person name="Grigoriev I.V."/>
            <person name="O'Malley M.A."/>
        </authorList>
    </citation>
    <scope>NUCLEOTIDE SEQUENCE [LARGE SCALE GENOMIC DNA]</scope>
    <source>
        <strain evidence="7 8">S4</strain>
    </source>
</reference>